<comment type="caution">
    <text evidence="2">The sequence shown here is derived from an EMBL/GenBank/DDBJ whole genome shotgun (WGS) entry which is preliminary data.</text>
</comment>
<keyword evidence="3" id="KW-1185">Reference proteome</keyword>
<dbReference type="EMBL" id="QEAQ01000073">
    <property type="protein sequence ID" value="TPX56501.1"/>
    <property type="molecule type" value="Genomic_DNA"/>
</dbReference>
<feature type="region of interest" description="Disordered" evidence="1">
    <location>
        <begin position="1"/>
        <end position="118"/>
    </location>
</feature>
<dbReference type="AlphaFoldDB" id="A0A507DYI0"/>
<gene>
    <name evidence="2" type="ORF">PhCBS80983_g04501</name>
</gene>
<sequence>MGNACFGGSRKGGERLGGGGGGAERPHHSGQSLGSSAPSSRSNSNGNVKAKGPAGDAAARDARLAAAEARAQASTSRGVSKSGTGGALAAKLEAQNAIGPGRLPPAERDGRHPADDGANKLFSLSDSFHYIISFMNCSGVNHEKEVCLKNREQVLTEELLHCRPDWLSKYPILVAREWDVVRGRSDLGVGDLVFATHDHLRYLIVEIKALTAESGPSARRLRNRGRGYVESQVWKYMKEWAKKNPGKHVYGRSYVDDAPGELSGPLKTVQGKLFISFHDGEDWNYVPD</sequence>
<feature type="compositionally biased region" description="Low complexity" evidence="1">
    <location>
        <begin position="29"/>
        <end position="47"/>
    </location>
</feature>
<evidence type="ECO:0000313" key="2">
    <source>
        <dbReference type="EMBL" id="TPX56501.1"/>
    </source>
</evidence>
<feature type="compositionally biased region" description="Basic and acidic residues" evidence="1">
    <location>
        <begin position="105"/>
        <end position="118"/>
    </location>
</feature>
<evidence type="ECO:0000313" key="3">
    <source>
        <dbReference type="Proteomes" id="UP000318582"/>
    </source>
</evidence>
<organism evidence="2 3">
    <name type="scientific">Powellomyces hirtus</name>
    <dbReference type="NCBI Taxonomy" id="109895"/>
    <lineage>
        <taxon>Eukaryota</taxon>
        <taxon>Fungi</taxon>
        <taxon>Fungi incertae sedis</taxon>
        <taxon>Chytridiomycota</taxon>
        <taxon>Chytridiomycota incertae sedis</taxon>
        <taxon>Chytridiomycetes</taxon>
        <taxon>Spizellomycetales</taxon>
        <taxon>Powellomycetaceae</taxon>
        <taxon>Powellomyces</taxon>
    </lineage>
</organism>
<proteinExistence type="predicted"/>
<protein>
    <submittedName>
        <fullName evidence="2">Uncharacterized protein</fullName>
    </submittedName>
</protein>
<dbReference type="Proteomes" id="UP000318582">
    <property type="component" value="Unassembled WGS sequence"/>
</dbReference>
<name>A0A507DYI0_9FUNG</name>
<accession>A0A507DYI0</accession>
<feature type="compositionally biased region" description="Low complexity" evidence="1">
    <location>
        <begin position="64"/>
        <end position="73"/>
    </location>
</feature>
<evidence type="ECO:0000256" key="1">
    <source>
        <dbReference type="SAM" id="MobiDB-lite"/>
    </source>
</evidence>
<reference evidence="2 3" key="1">
    <citation type="journal article" date="2019" name="Sci. Rep.">
        <title>Comparative genomics of chytrid fungi reveal insights into the obligate biotrophic and pathogenic lifestyle of Synchytrium endobioticum.</title>
        <authorList>
            <person name="van de Vossenberg B.T.L.H."/>
            <person name="Warris S."/>
            <person name="Nguyen H.D.T."/>
            <person name="van Gent-Pelzer M.P.E."/>
            <person name="Joly D.L."/>
            <person name="van de Geest H.C."/>
            <person name="Bonants P.J.M."/>
            <person name="Smith D.S."/>
            <person name="Levesque C.A."/>
            <person name="van der Lee T.A.J."/>
        </authorList>
    </citation>
    <scope>NUCLEOTIDE SEQUENCE [LARGE SCALE GENOMIC DNA]</scope>
    <source>
        <strain evidence="2 3">CBS 809.83</strain>
    </source>
</reference>